<dbReference type="Gene3D" id="3.40.50.850">
    <property type="entry name" value="Isochorismatase-like"/>
    <property type="match status" value="1"/>
</dbReference>
<dbReference type="SUPFAM" id="SSF52499">
    <property type="entry name" value="Isochorismatase-like hydrolases"/>
    <property type="match status" value="1"/>
</dbReference>
<dbReference type="EMBL" id="LDJM01000014">
    <property type="protein sequence ID" value="KRG77968.1"/>
    <property type="molecule type" value="Genomic_DNA"/>
</dbReference>
<comment type="similarity">
    <text evidence="1">Belongs to the isochorismatase family.</text>
</comment>
<dbReference type="InterPro" id="IPR036380">
    <property type="entry name" value="Isochorismatase-like_sf"/>
</dbReference>
<evidence type="ECO:0000259" key="8">
    <source>
        <dbReference type="Pfam" id="PF00857"/>
    </source>
</evidence>
<reference evidence="9 10" key="1">
    <citation type="submission" date="2015-05" db="EMBL/GenBank/DDBJ databases">
        <title>Genome sequencing and analysis of members of genus Stenotrophomonas.</title>
        <authorList>
            <person name="Patil P.P."/>
            <person name="Midha S."/>
            <person name="Patil P.B."/>
        </authorList>
    </citation>
    <scope>NUCLEOTIDE SEQUENCE [LARGE SCALE GENOMIC DNA]</scope>
    <source>
        <strain evidence="9 10">DSM 24757</strain>
    </source>
</reference>
<name>A0A0R0D8I3_9GAMM</name>
<sequence>MSRHPADTALIVVDLQPDFMPGGALPCHQGDAIVAPIAALLASGRYQTVVATQDWHPANHASFASQHPGHAAFEQIMLHGQAQTLWPDHCVAGSAGAALAEAVNWDAADLILRKGSNAQVDSYSALFENHGPDGQRPATGLAGWLRERGISSVHVCGLARDYCVLWSAQDAAAAGFKVTFLWDLTRPVSPDGDAPTRTALETAGIRIVEGECQ</sequence>
<organism evidence="9 10">
    <name type="scientific">Stenotrophomonas ginsengisoli</name>
    <dbReference type="NCBI Taxonomy" id="336566"/>
    <lineage>
        <taxon>Bacteria</taxon>
        <taxon>Pseudomonadati</taxon>
        <taxon>Pseudomonadota</taxon>
        <taxon>Gammaproteobacteria</taxon>
        <taxon>Lysobacterales</taxon>
        <taxon>Lysobacteraceae</taxon>
        <taxon>Stenotrophomonas</taxon>
    </lineage>
</organism>
<keyword evidence="3" id="KW-0479">Metal-binding</keyword>
<proteinExistence type="inferred from homology"/>
<dbReference type="InterPro" id="IPR052347">
    <property type="entry name" value="Isochorismatase_Nicotinamidase"/>
</dbReference>
<dbReference type="Pfam" id="PF00857">
    <property type="entry name" value="Isochorismatase"/>
    <property type="match status" value="1"/>
</dbReference>
<evidence type="ECO:0000313" key="10">
    <source>
        <dbReference type="Proteomes" id="UP000050956"/>
    </source>
</evidence>
<evidence type="ECO:0000256" key="1">
    <source>
        <dbReference type="ARBA" id="ARBA00006336"/>
    </source>
</evidence>
<evidence type="ECO:0000256" key="6">
    <source>
        <dbReference type="ARBA" id="ARBA00039017"/>
    </source>
</evidence>
<dbReference type="EC" id="3.5.1.19" evidence="6"/>
<evidence type="ECO:0000256" key="2">
    <source>
        <dbReference type="ARBA" id="ARBA00022642"/>
    </source>
</evidence>
<dbReference type="Proteomes" id="UP000050956">
    <property type="component" value="Unassembled WGS sequence"/>
</dbReference>
<evidence type="ECO:0000256" key="5">
    <source>
        <dbReference type="ARBA" id="ARBA00037900"/>
    </source>
</evidence>
<dbReference type="GO" id="GO:0019363">
    <property type="term" value="P:pyridine nucleotide biosynthetic process"/>
    <property type="evidence" value="ECO:0007669"/>
    <property type="project" value="UniProtKB-KW"/>
</dbReference>
<comment type="caution">
    <text evidence="9">The sequence shown here is derived from an EMBL/GenBank/DDBJ whole genome shotgun (WGS) entry which is preliminary data.</text>
</comment>
<dbReference type="PANTHER" id="PTHR11080">
    <property type="entry name" value="PYRAZINAMIDASE/NICOTINAMIDASE"/>
    <property type="match status" value="1"/>
</dbReference>
<dbReference type="PATRIC" id="fig|336566.3.peg.559"/>
<feature type="domain" description="Isochorismatase-like" evidence="8">
    <location>
        <begin position="8"/>
        <end position="192"/>
    </location>
</feature>
<dbReference type="InterPro" id="IPR000868">
    <property type="entry name" value="Isochorismatase-like_dom"/>
</dbReference>
<dbReference type="GO" id="GO:0008936">
    <property type="term" value="F:nicotinamidase activity"/>
    <property type="evidence" value="ECO:0007669"/>
    <property type="project" value="UniProtKB-EC"/>
</dbReference>
<evidence type="ECO:0000256" key="3">
    <source>
        <dbReference type="ARBA" id="ARBA00022723"/>
    </source>
</evidence>
<accession>A0A0R0D8I3</accession>
<evidence type="ECO:0000256" key="4">
    <source>
        <dbReference type="ARBA" id="ARBA00022801"/>
    </source>
</evidence>
<evidence type="ECO:0000256" key="7">
    <source>
        <dbReference type="ARBA" id="ARBA00043224"/>
    </source>
</evidence>
<dbReference type="NCBIfam" id="NF008623">
    <property type="entry name" value="PRK11609.1"/>
    <property type="match status" value="1"/>
</dbReference>
<comment type="pathway">
    <text evidence="5">Cofactor biosynthesis; nicotinate biosynthesis; nicotinate from nicotinamide: step 1/1.</text>
</comment>
<dbReference type="PANTHER" id="PTHR11080:SF2">
    <property type="entry name" value="LD05707P"/>
    <property type="match status" value="1"/>
</dbReference>
<dbReference type="GO" id="GO:0046872">
    <property type="term" value="F:metal ion binding"/>
    <property type="evidence" value="ECO:0007669"/>
    <property type="project" value="UniProtKB-KW"/>
</dbReference>
<dbReference type="OrthoDB" id="9791276at2"/>
<evidence type="ECO:0000313" key="9">
    <source>
        <dbReference type="EMBL" id="KRG77968.1"/>
    </source>
</evidence>
<dbReference type="AlphaFoldDB" id="A0A0R0D8I3"/>
<keyword evidence="2" id="KW-0662">Pyridine nucleotide biosynthesis</keyword>
<dbReference type="CDD" id="cd01011">
    <property type="entry name" value="nicotinamidase"/>
    <property type="match status" value="1"/>
</dbReference>
<dbReference type="STRING" id="336566.ABB30_06090"/>
<dbReference type="RefSeq" id="WP_057637418.1">
    <property type="nucleotide sequence ID" value="NZ_LDJM01000014.1"/>
</dbReference>
<keyword evidence="10" id="KW-1185">Reference proteome</keyword>
<gene>
    <name evidence="9" type="ORF">ABB30_06090</name>
</gene>
<keyword evidence="4" id="KW-0378">Hydrolase</keyword>
<protein>
    <recommendedName>
        <fullName evidence="6">nicotinamidase</fullName>
        <ecNumber evidence="6">3.5.1.19</ecNumber>
    </recommendedName>
    <alternativeName>
        <fullName evidence="7">Nicotinamide deamidase</fullName>
    </alternativeName>
</protein>